<dbReference type="RefSeq" id="WP_306050602.1">
    <property type="nucleotide sequence ID" value="NZ_CP120997.1"/>
</dbReference>
<name>A0ABY9HBU4_9ACTN</name>
<accession>A0ABY9HBU4</accession>
<feature type="compositionally biased region" description="Low complexity" evidence="1">
    <location>
        <begin position="367"/>
        <end position="388"/>
    </location>
</feature>
<evidence type="ECO:0000313" key="2">
    <source>
        <dbReference type="EMBL" id="WLQ31986.1"/>
    </source>
</evidence>
<evidence type="ECO:0000256" key="1">
    <source>
        <dbReference type="SAM" id="MobiDB-lite"/>
    </source>
</evidence>
<dbReference type="Proteomes" id="UP001239522">
    <property type="component" value="Chromosome"/>
</dbReference>
<proteinExistence type="predicted"/>
<keyword evidence="3" id="KW-1185">Reference proteome</keyword>
<feature type="region of interest" description="Disordered" evidence="1">
    <location>
        <begin position="367"/>
        <end position="393"/>
    </location>
</feature>
<reference evidence="2 3" key="1">
    <citation type="submission" date="2023-03" db="EMBL/GenBank/DDBJ databases">
        <title>Isolation and description of six Streptomyces strains from soil environments, able to metabolize different microbial glucans.</title>
        <authorList>
            <person name="Widen T."/>
            <person name="Larsbrink J."/>
        </authorList>
    </citation>
    <scope>NUCLEOTIDE SEQUENCE [LARGE SCALE GENOMIC DNA]</scope>
    <source>
        <strain evidence="2 3">Mut1</strain>
    </source>
</reference>
<dbReference type="EMBL" id="CP120997">
    <property type="protein sequence ID" value="WLQ31986.1"/>
    <property type="molecule type" value="Genomic_DNA"/>
</dbReference>
<sequence length="647" mass="68117">MNETDHDAGALLHDEIAEVRAAAARWRPGDAFPLLSGDAAERYRRLVAGDGHWPRTAETRWPGVVLSVAGAGAGAGTDAEAAALMLAAATGRPHQHLPLTGLPGAVRRHADGPVAVVGLADDLAGLDDWPGMLAPRLGVLTARDPAALYALVYRTLTAHAVPATRDLLVSHPFQADAREADAVGLDELEELVREPSRRLVVRSFGRECCVNLPDGVICGRSEPLTAGAAATGSAGLGRVPSCMRGGGCFRVDLEPSQRVAASDIDARTVFLHTCSSIAVGNQVFPPSANLGVGFLSGTAVAVFGAVGVHAAHLELRHEFERAQAEGLPAGDVLERMNVLGHRMHGDMGHFGLLGDPALALPTDTAPAATAPAPDTPVTRTVPVPATRPGRGVPAADPAALERLRHWHGVVLPGLLRLRWLDVPVDERRLLDLSDRLRQVALAQFSPSPGAEGMALEAELGTVHGRTMELLVEHAHTSWWDFTDSALPALRQEASRPCDCPGCGRPTATAIRYAHRVDRGLTLRVVRCRRCGMVRQSTGGPTAPRVDCAGLVQARRGTVLDFNGTLVNPGPRPGPGAIGHAFLAGAHTGLPAGRGEPVDLAAHEERAVSWQVDLTRTGARPHEHELAVFALGGKDLTVTTAWLGLLPE</sequence>
<evidence type="ECO:0000313" key="3">
    <source>
        <dbReference type="Proteomes" id="UP001239522"/>
    </source>
</evidence>
<protein>
    <submittedName>
        <fullName evidence="2">Uncharacterized protein</fullName>
    </submittedName>
</protein>
<organism evidence="2 3">
    <name type="scientific">Streptomyces castrisilvae</name>
    <dbReference type="NCBI Taxonomy" id="3033811"/>
    <lineage>
        <taxon>Bacteria</taxon>
        <taxon>Bacillati</taxon>
        <taxon>Actinomycetota</taxon>
        <taxon>Actinomycetes</taxon>
        <taxon>Kitasatosporales</taxon>
        <taxon>Streptomycetaceae</taxon>
        <taxon>Streptomyces</taxon>
    </lineage>
</organism>
<gene>
    <name evidence="2" type="ORF">P8A18_00375</name>
</gene>